<protein>
    <submittedName>
        <fullName evidence="1">Uncharacterized protein</fullName>
    </submittedName>
</protein>
<organism evidence="1 2">
    <name type="scientific">Eimeria praecox</name>
    <dbReference type="NCBI Taxonomy" id="51316"/>
    <lineage>
        <taxon>Eukaryota</taxon>
        <taxon>Sar</taxon>
        <taxon>Alveolata</taxon>
        <taxon>Apicomplexa</taxon>
        <taxon>Conoidasida</taxon>
        <taxon>Coccidia</taxon>
        <taxon>Eucoccidiorida</taxon>
        <taxon>Eimeriorina</taxon>
        <taxon>Eimeriidae</taxon>
        <taxon>Eimeria</taxon>
    </lineage>
</organism>
<reference evidence="1" key="1">
    <citation type="submission" date="2013-10" db="EMBL/GenBank/DDBJ databases">
        <title>Genomic analysis of the causative agents of coccidiosis in chickens.</title>
        <authorList>
            <person name="Reid A.J."/>
            <person name="Blake D."/>
            <person name="Billington K."/>
            <person name="Browne H."/>
            <person name="Dunn M."/>
            <person name="Hung S."/>
            <person name="Kawahara F."/>
            <person name="Miranda-Saavedra D."/>
            <person name="Mourier T."/>
            <person name="Nagra H."/>
            <person name="Otto T.D."/>
            <person name="Rawlings N."/>
            <person name="Sanchez A."/>
            <person name="Sanders M."/>
            <person name="Subramaniam C."/>
            <person name="Tay Y."/>
            <person name="Dear P."/>
            <person name="Doerig C."/>
            <person name="Gruber A."/>
            <person name="Parkinson J."/>
            <person name="Shirley M."/>
            <person name="Wan K.L."/>
            <person name="Berriman M."/>
            <person name="Tomley F."/>
            <person name="Pain A."/>
        </authorList>
    </citation>
    <scope>NUCLEOTIDE SEQUENCE [LARGE SCALE GENOMIC DNA]</scope>
    <source>
        <strain evidence="1">Houghton</strain>
    </source>
</reference>
<accession>U6H736</accession>
<dbReference type="AlphaFoldDB" id="U6H736"/>
<sequence length="106" mass="11260">MASEFPADREKFYEGWGAFFKQLSAHGGSIVLLPAAAAEPPPKVKVVLFNKGKLSLVQVGQQVTAASFESLAIVPSNATKFDASEMTHSDFAALAKSQGAYVNLTK</sequence>
<proteinExistence type="predicted"/>
<reference evidence="1" key="2">
    <citation type="submission" date="2013-10" db="EMBL/GenBank/DDBJ databases">
        <authorList>
            <person name="Aslett M."/>
        </authorList>
    </citation>
    <scope>NUCLEOTIDE SEQUENCE [LARGE SCALE GENOMIC DNA]</scope>
    <source>
        <strain evidence="1">Houghton</strain>
    </source>
</reference>
<dbReference type="OrthoDB" id="329578at2759"/>
<name>U6H736_9EIME</name>
<gene>
    <name evidence="1" type="ORF">EPH_0073600</name>
</gene>
<dbReference type="Proteomes" id="UP000018201">
    <property type="component" value="Unassembled WGS sequence"/>
</dbReference>
<evidence type="ECO:0000313" key="1">
    <source>
        <dbReference type="EMBL" id="CDI87697.1"/>
    </source>
</evidence>
<dbReference type="VEuPathDB" id="ToxoDB:EPH_0073600"/>
<dbReference type="EMBL" id="HG699269">
    <property type="protein sequence ID" value="CDI87697.1"/>
    <property type="molecule type" value="Genomic_DNA"/>
</dbReference>
<keyword evidence="2" id="KW-1185">Reference proteome</keyword>
<evidence type="ECO:0000313" key="2">
    <source>
        <dbReference type="Proteomes" id="UP000018201"/>
    </source>
</evidence>